<dbReference type="Proteomes" id="UP001154420">
    <property type="component" value="Unassembled WGS sequence"/>
</dbReference>
<dbReference type="EMBL" id="QZDT01000014">
    <property type="protein sequence ID" value="NBJ92990.1"/>
    <property type="molecule type" value="Genomic_DNA"/>
</dbReference>
<protein>
    <submittedName>
        <fullName evidence="1">Uncharacterized protein</fullName>
    </submittedName>
</protein>
<keyword evidence="2" id="KW-1185">Reference proteome</keyword>
<reference evidence="1" key="1">
    <citation type="submission" date="2018-09" db="EMBL/GenBank/DDBJ databases">
        <title>Murine metabolic-syndrome-specific gut microbial biobank.</title>
        <authorList>
            <person name="Liu C."/>
        </authorList>
    </citation>
    <scope>NUCLEOTIDE SEQUENCE</scope>
    <source>
        <strain evidence="1">D42-62</strain>
    </source>
</reference>
<dbReference type="RefSeq" id="WP_160560067.1">
    <property type="nucleotide sequence ID" value="NZ_QZDT01000014.1"/>
</dbReference>
<comment type="caution">
    <text evidence="1">The sequence shown here is derived from an EMBL/GenBank/DDBJ whole genome shotgun (WGS) entry which is preliminary data.</text>
</comment>
<proteinExistence type="predicted"/>
<organism evidence="1 2">
    <name type="scientific">Parablautia muri</name>
    <dbReference type="NCBI Taxonomy" id="2320879"/>
    <lineage>
        <taxon>Bacteria</taxon>
        <taxon>Bacillati</taxon>
        <taxon>Bacillota</taxon>
        <taxon>Clostridia</taxon>
        <taxon>Lachnospirales</taxon>
        <taxon>Lachnospiraceae</taxon>
        <taxon>Parablautia</taxon>
    </lineage>
</organism>
<gene>
    <name evidence="1" type="ORF">D5281_10370</name>
</gene>
<sequence>MVIARFEIGKPCKGGFSAFQNTHSDTPQALILCCKDIDSFLSYQGRQYKPDMEQTEPLQKDSDRWSVIKSMILDYQSNTKYVLLRYNGFQRCVCFRKKIGYGGKVHGFKR</sequence>
<dbReference type="AlphaFoldDB" id="A0A9X5BFR4"/>
<accession>A0A9X5BFR4</accession>
<evidence type="ECO:0000313" key="1">
    <source>
        <dbReference type="EMBL" id="NBJ92990.1"/>
    </source>
</evidence>
<evidence type="ECO:0000313" key="2">
    <source>
        <dbReference type="Proteomes" id="UP001154420"/>
    </source>
</evidence>
<name>A0A9X5BFR4_9FIRM</name>